<dbReference type="AlphaFoldDB" id="A0A081BTF2"/>
<gene>
    <name evidence="1" type="ORF">U14_05971</name>
</gene>
<dbReference type="STRING" id="1499966.U14_05971"/>
<name>A0A081BTF2_9BACT</name>
<dbReference type="Proteomes" id="UP000030700">
    <property type="component" value="Unassembled WGS sequence"/>
</dbReference>
<accession>A0A081BTF2</accession>
<evidence type="ECO:0000313" key="1">
    <source>
        <dbReference type="EMBL" id="GAK54683.1"/>
    </source>
</evidence>
<reference evidence="1" key="1">
    <citation type="journal article" date="2015" name="PeerJ">
        <title>First genomic representation of candidate bacterial phylum KSB3 points to enhanced environmental sensing as a trigger of wastewater bulking.</title>
        <authorList>
            <person name="Sekiguchi Y."/>
            <person name="Ohashi A."/>
            <person name="Parks D.H."/>
            <person name="Yamauchi T."/>
            <person name="Tyson G.W."/>
            <person name="Hugenholtz P."/>
        </authorList>
    </citation>
    <scope>NUCLEOTIDE SEQUENCE [LARGE SCALE GENOMIC DNA]</scope>
</reference>
<protein>
    <submittedName>
        <fullName evidence="1">Uncharacterized protein</fullName>
    </submittedName>
</protein>
<dbReference type="EMBL" id="DF820462">
    <property type="protein sequence ID" value="GAK54683.1"/>
    <property type="molecule type" value="Genomic_DNA"/>
</dbReference>
<organism evidence="1">
    <name type="scientific">Candidatus Moduliflexus flocculans</name>
    <dbReference type="NCBI Taxonomy" id="1499966"/>
    <lineage>
        <taxon>Bacteria</taxon>
        <taxon>Candidatus Moduliflexota</taxon>
        <taxon>Candidatus Moduliflexia</taxon>
        <taxon>Candidatus Moduliflexales</taxon>
        <taxon>Candidatus Moduliflexaceae</taxon>
    </lineage>
</organism>
<evidence type="ECO:0000313" key="2">
    <source>
        <dbReference type="Proteomes" id="UP000030700"/>
    </source>
</evidence>
<keyword evidence="2" id="KW-1185">Reference proteome</keyword>
<sequence length="51" mass="6031">MKLNCTDEQVLFADVKLSDTFKVSDSFWSRTVKLLKIKNFYKKIDNTVQFP</sequence>
<dbReference type="HOGENOM" id="CLU_3095939_0_0_0"/>
<proteinExistence type="predicted"/>